<accession>A0A4R1I1R3</accession>
<evidence type="ECO:0000313" key="3">
    <source>
        <dbReference type="Proteomes" id="UP000295560"/>
    </source>
</evidence>
<proteinExistence type="predicted"/>
<comment type="caution">
    <text evidence="2">The sequence shown here is derived from an EMBL/GenBank/DDBJ whole genome shotgun (WGS) entry which is preliminary data.</text>
</comment>
<keyword evidence="1" id="KW-0472">Membrane</keyword>
<evidence type="ECO:0000313" key="2">
    <source>
        <dbReference type="EMBL" id="TCK27863.1"/>
    </source>
</evidence>
<feature type="transmembrane region" description="Helical" evidence="1">
    <location>
        <begin position="24"/>
        <end position="41"/>
    </location>
</feature>
<evidence type="ECO:0000256" key="1">
    <source>
        <dbReference type="SAM" id="Phobius"/>
    </source>
</evidence>
<keyword evidence="1" id="KW-1133">Transmembrane helix</keyword>
<dbReference type="AlphaFoldDB" id="A0A4R1I1R3"/>
<gene>
    <name evidence="2" type="ORF">EV378_3744</name>
</gene>
<organism evidence="2 3">
    <name type="scientific">Pseudonocardia endophytica</name>
    <dbReference type="NCBI Taxonomy" id="401976"/>
    <lineage>
        <taxon>Bacteria</taxon>
        <taxon>Bacillati</taxon>
        <taxon>Actinomycetota</taxon>
        <taxon>Actinomycetes</taxon>
        <taxon>Pseudonocardiales</taxon>
        <taxon>Pseudonocardiaceae</taxon>
        <taxon>Pseudonocardia</taxon>
    </lineage>
</organism>
<dbReference type="EMBL" id="SMFZ01000001">
    <property type="protein sequence ID" value="TCK27863.1"/>
    <property type="molecule type" value="Genomic_DNA"/>
</dbReference>
<dbReference type="RefSeq" id="WP_279389639.1">
    <property type="nucleotide sequence ID" value="NZ_SMFZ01000001.1"/>
</dbReference>
<name>A0A4R1I1R3_PSEEN</name>
<reference evidence="2 3" key="1">
    <citation type="submission" date="2019-03" db="EMBL/GenBank/DDBJ databases">
        <title>Sequencing the genomes of 1000 actinobacteria strains.</title>
        <authorList>
            <person name="Klenk H.-P."/>
        </authorList>
    </citation>
    <scope>NUCLEOTIDE SEQUENCE [LARGE SCALE GENOMIC DNA]</scope>
    <source>
        <strain evidence="2 3">DSM 44969</strain>
    </source>
</reference>
<keyword evidence="1" id="KW-0812">Transmembrane</keyword>
<protein>
    <submittedName>
        <fullName evidence="2">Uncharacterized protein</fullName>
    </submittedName>
</protein>
<dbReference type="Proteomes" id="UP000295560">
    <property type="component" value="Unassembled WGS sequence"/>
</dbReference>
<keyword evidence="3" id="KW-1185">Reference proteome</keyword>
<sequence>MHVVALVGILLVVAGFVVESSPIWTVGAILFLAGSIAWLWVRRN</sequence>